<dbReference type="EMBL" id="JBEDNZ010000031">
    <property type="protein sequence ID" value="KAL0808463.1"/>
    <property type="molecule type" value="Genomic_DNA"/>
</dbReference>
<dbReference type="PANTHER" id="PTHR43798:SF33">
    <property type="entry name" value="HYDROLASE, PUTATIVE (AFU_ORTHOLOGUE AFUA_2G14860)-RELATED"/>
    <property type="match status" value="1"/>
</dbReference>
<gene>
    <name evidence="2" type="ORF">ABMA28_012918</name>
</gene>
<feature type="domain" description="AB hydrolase-1" evidence="1">
    <location>
        <begin position="60"/>
        <end position="224"/>
    </location>
</feature>
<dbReference type="PANTHER" id="PTHR43798">
    <property type="entry name" value="MONOACYLGLYCEROL LIPASE"/>
    <property type="match status" value="1"/>
</dbReference>
<comment type="caution">
    <text evidence="2">The sequence shown here is derived from an EMBL/GenBank/DDBJ whole genome shotgun (WGS) entry which is preliminary data.</text>
</comment>
<dbReference type="InterPro" id="IPR050266">
    <property type="entry name" value="AB_hydrolase_sf"/>
</dbReference>
<proteinExistence type="predicted"/>
<dbReference type="Proteomes" id="UP001549921">
    <property type="component" value="Unassembled WGS sequence"/>
</dbReference>
<organism evidence="2 3">
    <name type="scientific">Loxostege sticticalis</name>
    <name type="common">Beet webworm moth</name>
    <dbReference type="NCBI Taxonomy" id="481309"/>
    <lineage>
        <taxon>Eukaryota</taxon>
        <taxon>Metazoa</taxon>
        <taxon>Ecdysozoa</taxon>
        <taxon>Arthropoda</taxon>
        <taxon>Hexapoda</taxon>
        <taxon>Insecta</taxon>
        <taxon>Pterygota</taxon>
        <taxon>Neoptera</taxon>
        <taxon>Endopterygota</taxon>
        <taxon>Lepidoptera</taxon>
        <taxon>Glossata</taxon>
        <taxon>Ditrysia</taxon>
        <taxon>Pyraloidea</taxon>
        <taxon>Crambidae</taxon>
        <taxon>Pyraustinae</taxon>
        <taxon>Loxostege</taxon>
    </lineage>
</organism>
<evidence type="ECO:0000259" key="1">
    <source>
        <dbReference type="Pfam" id="PF00561"/>
    </source>
</evidence>
<dbReference type="InterPro" id="IPR000073">
    <property type="entry name" value="AB_hydrolase_1"/>
</dbReference>
<evidence type="ECO:0000313" key="3">
    <source>
        <dbReference type="Proteomes" id="UP001549921"/>
    </source>
</evidence>
<dbReference type="Gene3D" id="3.40.50.1820">
    <property type="entry name" value="alpha/beta hydrolase"/>
    <property type="match status" value="1"/>
</dbReference>
<protein>
    <recommendedName>
        <fullName evidence="1">AB hydrolase-1 domain-containing protein</fullName>
    </recommendedName>
</protein>
<evidence type="ECO:0000313" key="2">
    <source>
        <dbReference type="EMBL" id="KAL0808463.1"/>
    </source>
</evidence>
<sequence>MRISSLFNIIKSKASVLNSLTKRFYSNVQSLTKMADEKEFSVEAPWGKIRGVTWGNPSNPPVLVVHGKLDVCTGFRPLVKLLPATFYYVAIDLPGNGRSDHLPRGVRYTVFDLVPAVEVVKKRFGWDRFIYMGHSLGALIGKIYNIAHPGDITRVVELDPVPAHHTWPTTREALRAWYQVYYGSYEETKYKKFHGTPETAPKYTYEKAQQLMMASRNMTKEASAQVLERCLEPAGNGLYRFTYDQRMKEVTVLPFSGELLRRIYTSATTPTFAVIAQAEIDRKMYETCEFVWDLSAWPNKNYSFKIVDGSHDVHVYNPQCLAEDVAKFLLEHFKAKL</sequence>
<reference evidence="2 3" key="1">
    <citation type="submission" date="2024-06" db="EMBL/GenBank/DDBJ databases">
        <title>A chromosome-level genome assembly of beet webworm, Loxostege sticticalis.</title>
        <authorList>
            <person name="Zhang Y."/>
        </authorList>
    </citation>
    <scope>NUCLEOTIDE SEQUENCE [LARGE SCALE GENOMIC DNA]</scope>
    <source>
        <strain evidence="2">AQ028</strain>
        <tissue evidence="2">Male pupae</tissue>
    </source>
</reference>
<name>A0ABD0S576_LOXSC</name>
<dbReference type="Pfam" id="PF00561">
    <property type="entry name" value="Abhydrolase_1"/>
    <property type="match status" value="1"/>
</dbReference>
<dbReference type="InterPro" id="IPR029058">
    <property type="entry name" value="AB_hydrolase_fold"/>
</dbReference>
<dbReference type="AlphaFoldDB" id="A0ABD0S576"/>
<accession>A0ABD0S576</accession>
<dbReference type="SUPFAM" id="SSF53474">
    <property type="entry name" value="alpha/beta-Hydrolases"/>
    <property type="match status" value="1"/>
</dbReference>